<organism evidence="1">
    <name type="scientific">Capitella teleta</name>
    <name type="common">Polychaete worm</name>
    <dbReference type="NCBI Taxonomy" id="283909"/>
    <lineage>
        <taxon>Eukaryota</taxon>
        <taxon>Metazoa</taxon>
        <taxon>Spiralia</taxon>
        <taxon>Lophotrochozoa</taxon>
        <taxon>Annelida</taxon>
        <taxon>Polychaeta</taxon>
        <taxon>Sedentaria</taxon>
        <taxon>Scolecida</taxon>
        <taxon>Capitellidae</taxon>
        <taxon>Capitella</taxon>
    </lineage>
</organism>
<dbReference type="EMBL" id="KB292507">
    <property type="protein sequence ID" value="ELU17415.1"/>
    <property type="molecule type" value="Genomic_DNA"/>
</dbReference>
<dbReference type="EMBL" id="AMQN01004063">
    <property type="status" value="NOT_ANNOTATED_CDS"/>
    <property type="molecule type" value="Genomic_DNA"/>
</dbReference>
<evidence type="ECO:0000313" key="2">
    <source>
        <dbReference type="EnsemblMetazoa" id="CapteP68529"/>
    </source>
</evidence>
<proteinExistence type="predicted"/>
<sequence length="108" mass="12790">LFTFNHCSHSVYAVTHPQMYEYLPTDIEAMKPMNMQGANSIFIYPTKHVYHSFLYWWYLCALDESCQAPPNITRPCPLVYQKGGERRNMYYAYCHRFDQSSMNILMGN</sequence>
<feature type="non-terminal residue" evidence="1">
    <location>
        <position position="1"/>
    </location>
</feature>
<dbReference type="OMA" id="HANCYRY"/>
<evidence type="ECO:0000313" key="1">
    <source>
        <dbReference type="EMBL" id="ELU17415.1"/>
    </source>
</evidence>
<dbReference type="HOGENOM" id="CLU_2203497_0_0_1"/>
<feature type="non-terminal residue" evidence="1">
    <location>
        <position position="108"/>
    </location>
</feature>
<dbReference type="AlphaFoldDB" id="R7VL90"/>
<gene>
    <name evidence="1" type="ORF">CAPTEDRAFT_68529</name>
</gene>
<protein>
    <submittedName>
        <fullName evidence="1 2">Uncharacterized protein</fullName>
    </submittedName>
</protein>
<name>R7VL90_CAPTE</name>
<keyword evidence="3" id="KW-1185">Reference proteome</keyword>
<evidence type="ECO:0000313" key="3">
    <source>
        <dbReference type="Proteomes" id="UP000014760"/>
    </source>
</evidence>
<dbReference type="PANTHER" id="PTHR31389">
    <property type="entry name" value="LD39211P"/>
    <property type="match status" value="1"/>
</dbReference>
<reference evidence="3" key="1">
    <citation type="submission" date="2012-12" db="EMBL/GenBank/DDBJ databases">
        <authorList>
            <person name="Hellsten U."/>
            <person name="Grimwood J."/>
            <person name="Chapman J.A."/>
            <person name="Shapiro H."/>
            <person name="Aerts A."/>
            <person name="Otillar R.P."/>
            <person name="Terry A.Y."/>
            <person name="Boore J.L."/>
            <person name="Simakov O."/>
            <person name="Marletaz F."/>
            <person name="Cho S.-J."/>
            <person name="Edsinger-Gonzales E."/>
            <person name="Havlak P."/>
            <person name="Kuo D.-H."/>
            <person name="Larsson T."/>
            <person name="Lv J."/>
            <person name="Arendt D."/>
            <person name="Savage R."/>
            <person name="Osoegawa K."/>
            <person name="de Jong P."/>
            <person name="Lindberg D.R."/>
            <person name="Seaver E.C."/>
            <person name="Weisblat D.A."/>
            <person name="Putnam N.H."/>
            <person name="Grigoriev I.V."/>
            <person name="Rokhsar D.S."/>
        </authorList>
    </citation>
    <scope>NUCLEOTIDE SEQUENCE</scope>
    <source>
        <strain evidence="3">I ESC-2004</strain>
    </source>
</reference>
<dbReference type="EnsemblMetazoa" id="CapteT68529">
    <property type="protein sequence ID" value="CapteP68529"/>
    <property type="gene ID" value="CapteG68529"/>
</dbReference>
<dbReference type="OrthoDB" id="5954868at2759"/>
<accession>R7VL90</accession>
<dbReference type="PANTHER" id="PTHR31389:SF4">
    <property type="entry name" value="LD39211P"/>
    <property type="match status" value="1"/>
</dbReference>
<dbReference type="Proteomes" id="UP000014760">
    <property type="component" value="Unassembled WGS sequence"/>
</dbReference>
<reference evidence="1 3" key="2">
    <citation type="journal article" date="2013" name="Nature">
        <title>Insights into bilaterian evolution from three spiralian genomes.</title>
        <authorList>
            <person name="Simakov O."/>
            <person name="Marletaz F."/>
            <person name="Cho S.J."/>
            <person name="Edsinger-Gonzales E."/>
            <person name="Havlak P."/>
            <person name="Hellsten U."/>
            <person name="Kuo D.H."/>
            <person name="Larsson T."/>
            <person name="Lv J."/>
            <person name="Arendt D."/>
            <person name="Savage R."/>
            <person name="Osoegawa K."/>
            <person name="de Jong P."/>
            <person name="Grimwood J."/>
            <person name="Chapman J.A."/>
            <person name="Shapiro H."/>
            <person name="Aerts A."/>
            <person name="Otillar R.P."/>
            <person name="Terry A.Y."/>
            <person name="Boore J.L."/>
            <person name="Grigoriev I.V."/>
            <person name="Lindberg D.R."/>
            <person name="Seaver E.C."/>
            <person name="Weisblat D.A."/>
            <person name="Putnam N.H."/>
            <person name="Rokhsar D.S."/>
        </authorList>
    </citation>
    <scope>NUCLEOTIDE SEQUENCE</scope>
    <source>
        <strain evidence="1 3">I ESC-2004</strain>
    </source>
</reference>
<reference evidence="2" key="3">
    <citation type="submission" date="2015-06" db="UniProtKB">
        <authorList>
            <consortium name="EnsemblMetazoa"/>
        </authorList>
    </citation>
    <scope>IDENTIFICATION</scope>
</reference>